<proteinExistence type="predicted"/>
<evidence type="ECO:0008006" key="3">
    <source>
        <dbReference type="Google" id="ProtNLM"/>
    </source>
</evidence>
<dbReference type="InterPro" id="IPR058181">
    <property type="entry name" value="LIC10012-like"/>
</dbReference>
<dbReference type="NCBIfam" id="NF047585">
    <property type="entry name" value="LIC10012_fam"/>
    <property type="match status" value="1"/>
</dbReference>
<sequence length="506" mass="57733">MYPLNAKEISVLPAAVSGEIPSYLRNEEEAGKEIARLTRHYLKRNYLTEITDENSVNTFSETENLSSQTKLTESTLNVLCVEWDSSFITKDSVDFGKPTLIQTEIFNCKNKSRQVIQSQIISNFVLAIEKHIEKSFRFLAPKYYDRTLKNDNIYHEVHFLFDTNGAYSYYRKDFSRSLDSLMNHQNLFLGITVIRKDKILTLPPALEHGDIKKVFDDVSWSGINKADSVLQAIQSLRLKLSSGKKTSKKLFLLLSGSAKDKSSSIILALNELRQLGIEIYVIIPNHSELTVIRELQKIARSSSAKILGVTDYQRIGTEEGYQQIFLNQFNLYFTNQEVTQPFQLDVDPFKKWDASLVRAAVEVVTPYNMAEAFEKISEKKVLERSEVNTNIESLIGSEIIKSDIDDGRYQNILLEARGEAIWLKIPFEMNIISGKEYLVRTSVMLDPFSSWGIKNIANETILMKPNASYPRTLVILPSKAKKFLEENKVKQFSGYIQGVVSVVKKK</sequence>
<protein>
    <recommendedName>
        <fullName evidence="3">VWA domain-containing protein</fullName>
    </recommendedName>
</protein>
<accession>A0A4R9K978</accession>
<name>A0A4R9K978_9LEPT</name>
<dbReference type="InterPro" id="IPR036465">
    <property type="entry name" value="vWFA_dom_sf"/>
</dbReference>
<organism evidence="1 2">
    <name type="scientific">Leptospira ognonensis</name>
    <dbReference type="NCBI Taxonomy" id="2484945"/>
    <lineage>
        <taxon>Bacteria</taxon>
        <taxon>Pseudomonadati</taxon>
        <taxon>Spirochaetota</taxon>
        <taxon>Spirochaetia</taxon>
        <taxon>Leptospirales</taxon>
        <taxon>Leptospiraceae</taxon>
        <taxon>Leptospira</taxon>
    </lineage>
</organism>
<keyword evidence="2" id="KW-1185">Reference proteome</keyword>
<gene>
    <name evidence="1" type="ORF">EHQ58_01620</name>
</gene>
<dbReference type="AlphaFoldDB" id="A0A4R9K978"/>
<evidence type="ECO:0000313" key="2">
    <source>
        <dbReference type="Proteomes" id="UP000297693"/>
    </source>
</evidence>
<dbReference type="OrthoDB" id="339048at2"/>
<dbReference type="EMBL" id="RQGD01000005">
    <property type="protein sequence ID" value="TGL63197.1"/>
    <property type="molecule type" value="Genomic_DNA"/>
</dbReference>
<comment type="caution">
    <text evidence="1">The sequence shown here is derived from an EMBL/GenBank/DDBJ whole genome shotgun (WGS) entry which is preliminary data.</text>
</comment>
<evidence type="ECO:0000313" key="1">
    <source>
        <dbReference type="EMBL" id="TGL63197.1"/>
    </source>
</evidence>
<dbReference type="SUPFAM" id="SSF53300">
    <property type="entry name" value="vWA-like"/>
    <property type="match status" value="1"/>
</dbReference>
<reference evidence="1" key="1">
    <citation type="journal article" date="2019" name="PLoS Negl. Trop. Dis.">
        <title>Revisiting the worldwide diversity of Leptospira species in the environment.</title>
        <authorList>
            <person name="Vincent A.T."/>
            <person name="Schiettekatte O."/>
            <person name="Bourhy P."/>
            <person name="Veyrier F.J."/>
            <person name="Picardeau M."/>
        </authorList>
    </citation>
    <scope>NUCLEOTIDE SEQUENCE [LARGE SCALE GENOMIC DNA]</scope>
    <source>
        <strain evidence="1">201702476</strain>
    </source>
</reference>
<dbReference type="Proteomes" id="UP000297693">
    <property type="component" value="Unassembled WGS sequence"/>
</dbReference>